<sequence length="39" mass="4451">MTVHEGLGNTLIELNSKGYNKIHQKLTPNFIKSLNKIQK</sequence>
<dbReference type="EMBL" id="UFTJ01000005">
    <property type="protein sequence ID" value="SUV53211.1"/>
    <property type="molecule type" value="Genomic_DNA"/>
</dbReference>
<protein>
    <submittedName>
        <fullName evidence="1">Uncharacterized protein</fullName>
    </submittedName>
</protein>
<dbReference type="Proteomes" id="UP000255515">
    <property type="component" value="Unassembled WGS sequence"/>
</dbReference>
<accession>A0A380ZV37</accession>
<gene>
    <name evidence="1" type="ORF">NCTC11661_02360</name>
</gene>
<dbReference type="AlphaFoldDB" id="A0A380ZV37"/>
<evidence type="ECO:0000313" key="1">
    <source>
        <dbReference type="EMBL" id="SUV53211.1"/>
    </source>
</evidence>
<name>A0A380ZV37_9FLAO</name>
<proteinExistence type="predicted"/>
<organism evidence="1 2">
    <name type="scientific">Bergeyella zoohelcum</name>
    <dbReference type="NCBI Taxonomy" id="1015"/>
    <lineage>
        <taxon>Bacteria</taxon>
        <taxon>Pseudomonadati</taxon>
        <taxon>Bacteroidota</taxon>
        <taxon>Flavobacteriia</taxon>
        <taxon>Flavobacteriales</taxon>
        <taxon>Weeksellaceae</taxon>
        <taxon>Bergeyella</taxon>
    </lineage>
</organism>
<reference evidence="1 2" key="1">
    <citation type="submission" date="2018-06" db="EMBL/GenBank/DDBJ databases">
        <authorList>
            <consortium name="Pathogen Informatics"/>
            <person name="Doyle S."/>
        </authorList>
    </citation>
    <scope>NUCLEOTIDE SEQUENCE [LARGE SCALE GENOMIC DNA]</scope>
    <source>
        <strain evidence="1 2">NCTC11661</strain>
    </source>
</reference>
<evidence type="ECO:0000313" key="2">
    <source>
        <dbReference type="Proteomes" id="UP000255515"/>
    </source>
</evidence>